<feature type="transmembrane region" description="Helical" evidence="1">
    <location>
        <begin position="12"/>
        <end position="32"/>
    </location>
</feature>
<proteinExistence type="predicted"/>
<dbReference type="EMBL" id="CBXF010000118">
    <property type="protein sequence ID" value="CDL84908.1"/>
    <property type="molecule type" value="Genomic_DNA"/>
</dbReference>
<keyword evidence="3" id="KW-1185">Reference proteome</keyword>
<comment type="caution">
    <text evidence="2">The sequence shown here is derived from an EMBL/GenBank/DDBJ whole genome shotgun (WGS) entry which is preliminary data.</text>
</comment>
<protein>
    <submittedName>
        <fullName evidence="2">Uncharacterized protein</fullName>
    </submittedName>
</protein>
<accession>W1J4E6</accession>
<keyword evidence="1" id="KW-0812">Transmembrane</keyword>
<dbReference type="Proteomes" id="UP000019202">
    <property type="component" value="Unassembled WGS sequence"/>
</dbReference>
<gene>
    <name evidence="2" type="ORF">XSR1_570011</name>
</gene>
<evidence type="ECO:0000256" key="1">
    <source>
        <dbReference type="SAM" id="Phobius"/>
    </source>
</evidence>
<keyword evidence="1" id="KW-0472">Membrane</keyword>
<reference evidence="2" key="1">
    <citation type="submission" date="2013-11" db="EMBL/GenBank/DDBJ databases">
        <title>Draft genome sequence and annotation of the entomopathogenic bacteria, Xenorhabdus cabanillasi strain JM26 and Xenorhabdus szentirmai strain DSM 16338.</title>
        <authorList>
            <person name="Gualtieri M."/>
            <person name="Ogier J.C."/>
            <person name="Pages S."/>
            <person name="Givaudan A."/>
            <person name="Gaudriault S."/>
        </authorList>
    </citation>
    <scope>NUCLEOTIDE SEQUENCE [LARGE SCALE GENOMIC DNA]</scope>
    <source>
        <strain evidence="2">DSM 16338</strain>
    </source>
</reference>
<name>W1J4E6_9GAMM</name>
<sequence length="46" mass="5388">MCEFNGINLFNLNIIMVVIMQRLNLILFIPSLNHRFLNRTHQGMAS</sequence>
<organism evidence="2 3">
    <name type="scientific">Xenorhabdus szentirmaii DSM 16338</name>
    <dbReference type="NCBI Taxonomy" id="1427518"/>
    <lineage>
        <taxon>Bacteria</taxon>
        <taxon>Pseudomonadati</taxon>
        <taxon>Pseudomonadota</taxon>
        <taxon>Gammaproteobacteria</taxon>
        <taxon>Enterobacterales</taxon>
        <taxon>Morganellaceae</taxon>
        <taxon>Xenorhabdus</taxon>
    </lineage>
</organism>
<evidence type="ECO:0000313" key="2">
    <source>
        <dbReference type="EMBL" id="CDL84908.1"/>
    </source>
</evidence>
<keyword evidence="1" id="KW-1133">Transmembrane helix</keyword>
<dbReference type="STRING" id="1427518.XSR1_570011"/>
<dbReference type="AlphaFoldDB" id="W1J4E6"/>
<evidence type="ECO:0000313" key="3">
    <source>
        <dbReference type="Proteomes" id="UP000019202"/>
    </source>
</evidence>